<sequence length="60" mass="6566">MAVETPIQDLVETAVAKGWSEREVLSAIIEVCENLVLAAQSNDELDTVLSAIRKRDRDGP</sequence>
<organism evidence="1 2">
    <name type="scientific">Agrobacterium larrymoorei</name>
    <dbReference type="NCBI Taxonomy" id="160699"/>
    <lineage>
        <taxon>Bacteria</taxon>
        <taxon>Pseudomonadati</taxon>
        <taxon>Pseudomonadota</taxon>
        <taxon>Alphaproteobacteria</taxon>
        <taxon>Hyphomicrobiales</taxon>
        <taxon>Rhizobiaceae</taxon>
        <taxon>Rhizobium/Agrobacterium group</taxon>
        <taxon>Agrobacterium</taxon>
    </lineage>
</organism>
<evidence type="ECO:0000313" key="2">
    <source>
        <dbReference type="Proteomes" id="UP000826513"/>
    </source>
</evidence>
<dbReference type="RefSeq" id="WP_219276246.1">
    <property type="nucleotide sequence ID" value="NZ_CP072171.1"/>
</dbReference>
<reference evidence="1 2" key="1">
    <citation type="submission" date="2021-03" db="EMBL/GenBank/DDBJ databases">
        <title>Rapid diversification of plasmids in a genus of pathogenic and nitrogen fixing bacteria.</title>
        <authorList>
            <person name="Weisberg A.J."/>
            <person name="Miller M."/>
            <person name="Ream W."/>
            <person name="Grunwald N.J."/>
            <person name="Chang J.H."/>
        </authorList>
    </citation>
    <scope>NUCLEOTIDE SEQUENCE [LARGE SCALE GENOMIC DNA]</scope>
    <source>
        <strain evidence="1 2">AF3.44</strain>
        <plasmid evidence="1 2">unnamed2</plasmid>
    </source>
</reference>
<protein>
    <submittedName>
        <fullName evidence="1">Uncharacterized protein</fullName>
    </submittedName>
</protein>
<dbReference type="Proteomes" id="UP000826513">
    <property type="component" value="Plasmid unnamed2"/>
</dbReference>
<evidence type="ECO:0000313" key="1">
    <source>
        <dbReference type="EMBL" id="QYA10839.1"/>
    </source>
</evidence>
<dbReference type="EMBL" id="CP072171">
    <property type="protein sequence ID" value="QYA10839.1"/>
    <property type="molecule type" value="Genomic_DNA"/>
</dbReference>
<proteinExistence type="predicted"/>
<gene>
    <name evidence="1" type="ORF">J5285_25780</name>
</gene>
<geneLocation type="plasmid" evidence="1 2">
    <name>unnamed2</name>
</geneLocation>
<keyword evidence="2" id="KW-1185">Reference proteome</keyword>
<accession>A0ABX8TE08</accession>
<name>A0ABX8TE08_9HYPH</name>
<keyword evidence="1" id="KW-0614">Plasmid</keyword>